<evidence type="ECO:0000313" key="1">
    <source>
        <dbReference type="EMBL" id="CAI9590317.1"/>
    </source>
</evidence>
<name>A0ABN9F3F9_9NEOB</name>
<sequence length="36" mass="4014">MVLLRGIVPHRWCHCEELCPIVGVIVRNCAPSLVSL</sequence>
<proteinExistence type="predicted"/>
<feature type="non-terminal residue" evidence="1">
    <location>
        <position position="36"/>
    </location>
</feature>
<organism evidence="1 2">
    <name type="scientific">Staurois parvus</name>
    <dbReference type="NCBI Taxonomy" id="386267"/>
    <lineage>
        <taxon>Eukaryota</taxon>
        <taxon>Metazoa</taxon>
        <taxon>Chordata</taxon>
        <taxon>Craniata</taxon>
        <taxon>Vertebrata</taxon>
        <taxon>Euteleostomi</taxon>
        <taxon>Amphibia</taxon>
        <taxon>Batrachia</taxon>
        <taxon>Anura</taxon>
        <taxon>Neobatrachia</taxon>
        <taxon>Ranoidea</taxon>
        <taxon>Ranidae</taxon>
        <taxon>Staurois</taxon>
    </lineage>
</organism>
<dbReference type="EMBL" id="CATNWA010016153">
    <property type="protein sequence ID" value="CAI9590317.1"/>
    <property type="molecule type" value="Genomic_DNA"/>
</dbReference>
<keyword evidence="2" id="KW-1185">Reference proteome</keyword>
<comment type="caution">
    <text evidence="1">The sequence shown here is derived from an EMBL/GenBank/DDBJ whole genome shotgun (WGS) entry which is preliminary data.</text>
</comment>
<reference evidence="1" key="1">
    <citation type="submission" date="2023-05" db="EMBL/GenBank/DDBJ databases">
        <authorList>
            <person name="Stuckert A."/>
        </authorList>
    </citation>
    <scope>NUCLEOTIDE SEQUENCE</scope>
</reference>
<gene>
    <name evidence="1" type="ORF">SPARVUS_LOCUS11029097</name>
</gene>
<accession>A0ABN9F3F9</accession>
<evidence type="ECO:0000313" key="2">
    <source>
        <dbReference type="Proteomes" id="UP001162483"/>
    </source>
</evidence>
<dbReference type="Proteomes" id="UP001162483">
    <property type="component" value="Unassembled WGS sequence"/>
</dbReference>
<protein>
    <submittedName>
        <fullName evidence="1">Uncharacterized protein</fullName>
    </submittedName>
</protein>